<evidence type="ECO:0000313" key="3">
    <source>
        <dbReference type="Proteomes" id="UP000821837"/>
    </source>
</evidence>
<dbReference type="PANTHER" id="PTHR24111">
    <property type="entry name" value="LEUCINE-RICH REPEAT-CONTAINING PROTEIN 34"/>
    <property type="match status" value="1"/>
</dbReference>
<comment type="caution">
    <text evidence="2">The sequence shown here is derived from an EMBL/GenBank/DDBJ whole genome shotgun (WGS) entry which is preliminary data.</text>
</comment>
<dbReference type="Gene3D" id="3.80.10.10">
    <property type="entry name" value="Ribonuclease Inhibitor"/>
    <property type="match status" value="1"/>
</dbReference>
<dbReference type="Proteomes" id="UP000821837">
    <property type="component" value="Unassembled WGS sequence"/>
</dbReference>
<reference evidence="2" key="2">
    <citation type="submission" date="2021-09" db="EMBL/GenBank/DDBJ databases">
        <authorList>
            <person name="Jia N."/>
            <person name="Wang J."/>
            <person name="Shi W."/>
            <person name="Du L."/>
            <person name="Sun Y."/>
            <person name="Zhan W."/>
            <person name="Jiang J."/>
            <person name="Wang Q."/>
            <person name="Zhang B."/>
            <person name="Ji P."/>
            <person name="Sakyi L.B."/>
            <person name="Cui X."/>
            <person name="Yuan T."/>
            <person name="Jiang B."/>
            <person name="Yang W."/>
            <person name="Lam T.T.-Y."/>
            <person name="Chang Q."/>
            <person name="Ding S."/>
            <person name="Wang X."/>
            <person name="Zhu J."/>
            <person name="Ruan X."/>
            <person name="Zhao L."/>
            <person name="Wei J."/>
            <person name="Que T."/>
            <person name="Du C."/>
            <person name="Cheng J."/>
            <person name="Dai P."/>
            <person name="Han X."/>
            <person name="Huang E."/>
            <person name="Gao Y."/>
            <person name="Liu J."/>
            <person name="Shao H."/>
            <person name="Ye R."/>
            <person name="Li L."/>
            <person name="Wei W."/>
            <person name="Wang X."/>
            <person name="Wang C."/>
            <person name="Huo Q."/>
            <person name="Li W."/>
            <person name="Guo W."/>
            <person name="Chen H."/>
            <person name="Chen S."/>
            <person name="Zhou L."/>
            <person name="Zhou L."/>
            <person name="Ni X."/>
            <person name="Tian J."/>
            <person name="Zhou Y."/>
            <person name="Sheng Y."/>
            <person name="Liu T."/>
            <person name="Pan Y."/>
            <person name="Xia L."/>
            <person name="Li J."/>
            <person name="Zhao F."/>
            <person name="Cao W."/>
        </authorList>
    </citation>
    <scope>NUCLEOTIDE SEQUENCE</scope>
    <source>
        <strain evidence="2">Rsan-2018</strain>
        <tissue evidence="2">Larvae</tissue>
    </source>
</reference>
<dbReference type="AlphaFoldDB" id="A0A9D4SR98"/>
<dbReference type="SUPFAM" id="SSF52047">
    <property type="entry name" value="RNI-like"/>
    <property type="match status" value="1"/>
</dbReference>
<dbReference type="InterPro" id="IPR052201">
    <property type="entry name" value="LRR-containing_regulator"/>
</dbReference>
<dbReference type="EMBL" id="JABSTV010001253">
    <property type="protein sequence ID" value="KAH7942877.1"/>
    <property type="molecule type" value="Genomic_DNA"/>
</dbReference>
<keyword evidence="1" id="KW-0677">Repeat</keyword>
<reference evidence="2" key="1">
    <citation type="journal article" date="2020" name="Cell">
        <title>Large-Scale Comparative Analyses of Tick Genomes Elucidate Their Genetic Diversity and Vector Capacities.</title>
        <authorList>
            <consortium name="Tick Genome and Microbiome Consortium (TIGMIC)"/>
            <person name="Jia N."/>
            <person name="Wang J."/>
            <person name="Shi W."/>
            <person name="Du L."/>
            <person name="Sun Y."/>
            <person name="Zhan W."/>
            <person name="Jiang J.F."/>
            <person name="Wang Q."/>
            <person name="Zhang B."/>
            <person name="Ji P."/>
            <person name="Bell-Sakyi L."/>
            <person name="Cui X.M."/>
            <person name="Yuan T.T."/>
            <person name="Jiang B.G."/>
            <person name="Yang W.F."/>
            <person name="Lam T.T."/>
            <person name="Chang Q.C."/>
            <person name="Ding S.J."/>
            <person name="Wang X.J."/>
            <person name="Zhu J.G."/>
            <person name="Ruan X.D."/>
            <person name="Zhao L."/>
            <person name="Wei J.T."/>
            <person name="Ye R.Z."/>
            <person name="Que T.C."/>
            <person name="Du C.H."/>
            <person name="Zhou Y.H."/>
            <person name="Cheng J.X."/>
            <person name="Dai P.F."/>
            <person name="Guo W.B."/>
            <person name="Han X.H."/>
            <person name="Huang E.J."/>
            <person name="Li L.F."/>
            <person name="Wei W."/>
            <person name="Gao Y.C."/>
            <person name="Liu J.Z."/>
            <person name="Shao H.Z."/>
            <person name="Wang X."/>
            <person name="Wang C.C."/>
            <person name="Yang T.C."/>
            <person name="Huo Q.B."/>
            <person name="Li W."/>
            <person name="Chen H.Y."/>
            <person name="Chen S.E."/>
            <person name="Zhou L.G."/>
            <person name="Ni X.B."/>
            <person name="Tian J.H."/>
            <person name="Sheng Y."/>
            <person name="Liu T."/>
            <person name="Pan Y.S."/>
            <person name="Xia L.Y."/>
            <person name="Li J."/>
            <person name="Zhao F."/>
            <person name="Cao W.C."/>
        </authorList>
    </citation>
    <scope>NUCLEOTIDE SEQUENCE</scope>
    <source>
        <strain evidence="2">Rsan-2018</strain>
    </source>
</reference>
<dbReference type="PANTHER" id="PTHR24111:SF0">
    <property type="entry name" value="LEUCINE-RICH REPEAT-CONTAINING PROTEIN"/>
    <property type="match status" value="1"/>
</dbReference>
<dbReference type="InterPro" id="IPR032675">
    <property type="entry name" value="LRR_dom_sf"/>
</dbReference>
<name>A0A9D4SR98_RHISA</name>
<proteinExistence type="predicted"/>
<accession>A0A9D4SR98</accession>
<evidence type="ECO:0000313" key="2">
    <source>
        <dbReference type="EMBL" id="KAH7942877.1"/>
    </source>
</evidence>
<evidence type="ECO:0000256" key="1">
    <source>
        <dbReference type="ARBA" id="ARBA00022737"/>
    </source>
</evidence>
<keyword evidence="3" id="KW-1185">Reference proteome</keyword>
<sequence>MSDTIRIGVEELDCDEINRLFPGVGLNVPCTAKRSGDENDRSASTSICHILDHLSRWNYILWHVGLQLRELRGPGKLSLVRVFYRGRGGSRQRARSRDARVLFHVLLVHHRCVESLHLNDALIEGSGLGEYREFVVSALGKNMSLRTLTIGSLFGDYTSIRECLFEAIATMTHLRELVVHGSSEVTPVLIDAVCALLEETTCLVTLSMPGIVLDEEGGKLLTGELIHNDTVEDLSVHVSILHSYMPNGTSIFSRFLAGCMQLTSLSVQGVHVDPEETCADIKRIIGPLVLRGQLEQLRLTDFLLNAECAALLTEVVSRREGRLRSLDISGCRWWIPKSLPERRRSGGATRGEQPGRPVVKESRCLWLQAFDYAARVELSFMALSMAGLRPDDLQALFNVAITVESLPIISLRDVAFEETVHLACSWKQVTSLKLLLTQDVLSDVPTFQKLSKCLSTAVSLRELGLLGSYRPDLDVTLKSGDPPHSVLLDVISGNTAIRALRISGLRLGDENLSFLVDRIVSSDNLSEVSFVSWDKAENDCFLHLLADEFRENKCVTQFRLRALTDDADEEWFVVEDVISRNTGCLTCAAHFVVGKDYSPRSEAAYVTFGHAPALMNKVEELTNEGRTTGTTQNTSR</sequence>
<organism evidence="2 3">
    <name type="scientific">Rhipicephalus sanguineus</name>
    <name type="common">Brown dog tick</name>
    <name type="synonym">Ixodes sanguineus</name>
    <dbReference type="NCBI Taxonomy" id="34632"/>
    <lineage>
        <taxon>Eukaryota</taxon>
        <taxon>Metazoa</taxon>
        <taxon>Ecdysozoa</taxon>
        <taxon>Arthropoda</taxon>
        <taxon>Chelicerata</taxon>
        <taxon>Arachnida</taxon>
        <taxon>Acari</taxon>
        <taxon>Parasitiformes</taxon>
        <taxon>Ixodida</taxon>
        <taxon>Ixodoidea</taxon>
        <taxon>Ixodidae</taxon>
        <taxon>Rhipicephalinae</taxon>
        <taxon>Rhipicephalus</taxon>
        <taxon>Rhipicephalus</taxon>
    </lineage>
</organism>
<protein>
    <submittedName>
        <fullName evidence="2">Uncharacterized protein</fullName>
    </submittedName>
</protein>
<dbReference type="VEuPathDB" id="VectorBase:RSAN_050456"/>
<gene>
    <name evidence="2" type="ORF">HPB52_002054</name>
</gene>